<dbReference type="Gene3D" id="2.60.40.2000">
    <property type="match status" value="1"/>
</dbReference>
<evidence type="ECO:0000313" key="2">
    <source>
        <dbReference type="Proteomes" id="UP000007488"/>
    </source>
</evidence>
<reference evidence="2" key="2">
    <citation type="submission" date="2011-02" db="EMBL/GenBank/DDBJ databases">
        <title>The complete genome of Syntrophobotulus glycolicus DSM 8271.</title>
        <authorList>
            <person name="Lucas S."/>
            <person name="Copeland A."/>
            <person name="Lapidus A."/>
            <person name="Bruce D."/>
            <person name="Goodwin L."/>
            <person name="Pitluck S."/>
            <person name="Kyrpides N."/>
            <person name="Mavromatis K."/>
            <person name="Pagani I."/>
            <person name="Ivanova N."/>
            <person name="Mikhailova N."/>
            <person name="Chertkov O."/>
            <person name="Held B."/>
            <person name="Detter J.C."/>
            <person name="Tapia R."/>
            <person name="Han C."/>
            <person name="Land M."/>
            <person name="Hauser L."/>
            <person name="Markowitz V."/>
            <person name="Cheng J.-F."/>
            <person name="Hugenholtz P."/>
            <person name="Woyke T."/>
            <person name="Wu D."/>
            <person name="Spring S."/>
            <person name="Schroeder M."/>
            <person name="Brambilla E."/>
            <person name="Klenk H.-P."/>
            <person name="Eisen J.A."/>
        </authorList>
    </citation>
    <scope>NUCLEOTIDE SEQUENCE [LARGE SCALE GENOMIC DNA]</scope>
    <source>
        <strain evidence="2">DSM 8271 / FlGlyR</strain>
    </source>
</reference>
<dbReference type="InterPro" id="IPR022476">
    <property type="entry name" value="Spore_YabP/YqfC"/>
</dbReference>
<dbReference type="GO" id="GO:0030435">
    <property type="term" value="P:sporulation resulting in formation of a cellular spore"/>
    <property type="evidence" value="ECO:0007669"/>
    <property type="project" value="InterPro"/>
</dbReference>
<dbReference type="InterPro" id="IPR038705">
    <property type="entry name" value="YabP_sf"/>
</dbReference>
<keyword evidence="2" id="KW-1185">Reference proteome</keyword>
<dbReference type="AlphaFoldDB" id="F0SW90"/>
<dbReference type="RefSeq" id="WP_013623447.1">
    <property type="nucleotide sequence ID" value="NC_015172.1"/>
</dbReference>
<dbReference type="KEGG" id="sgy:Sgly_0205"/>
<protein>
    <submittedName>
        <fullName evidence="1">Sporulation protein YabP</fullName>
    </submittedName>
</protein>
<accession>F0SW90</accession>
<evidence type="ECO:0000313" key="1">
    <source>
        <dbReference type="EMBL" id="ADY54576.1"/>
    </source>
</evidence>
<sequence length="93" mass="10387">MVKKTDALEHKITMENRSQINLSGVNKVKSFEAKEIVLDTIQGVLAIKGHELGIKNLNLEDTQVEIEGMIDSLHYSANKSGTTSRSILEKMFK</sequence>
<dbReference type="InterPro" id="IPR012504">
    <property type="entry name" value="Spore_YabP"/>
</dbReference>
<dbReference type="eggNOG" id="ENOG5032YWW">
    <property type="taxonomic scope" value="Bacteria"/>
</dbReference>
<dbReference type="NCBIfam" id="TIGR02892">
    <property type="entry name" value="spore_yabP"/>
    <property type="match status" value="1"/>
</dbReference>
<dbReference type="PIRSF" id="PIRSF011576">
    <property type="entry name" value="YabP"/>
    <property type="match status" value="1"/>
</dbReference>
<organism evidence="1 2">
    <name type="scientific">Syntrophobotulus glycolicus (strain DSM 8271 / FlGlyR)</name>
    <dbReference type="NCBI Taxonomy" id="645991"/>
    <lineage>
        <taxon>Bacteria</taxon>
        <taxon>Bacillati</taxon>
        <taxon>Bacillota</taxon>
        <taxon>Clostridia</taxon>
        <taxon>Eubacteriales</taxon>
        <taxon>Desulfitobacteriaceae</taxon>
        <taxon>Syntrophobotulus</taxon>
    </lineage>
</organism>
<dbReference type="STRING" id="645991.Sgly_0205"/>
<proteinExistence type="predicted"/>
<reference evidence="1 2" key="1">
    <citation type="journal article" date="2011" name="Stand. Genomic Sci.">
        <title>Complete genome sequence of Syntrophobotulus glycolicus type strain (FlGlyR).</title>
        <authorList>
            <person name="Han C."/>
            <person name="Mwirichia R."/>
            <person name="Chertkov O."/>
            <person name="Held B."/>
            <person name="Lapidus A."/>
            <person name="Nolan M."/>
            <person name="Lucas S."/>
            <person name="Hammon N."/>
            <person name="Deshpande S."/>
            <person name="Cheng J.F."/>
            <person name="Tapia R."/>
            <person name="Goodwin L."/>
            <person name="Pitluck S."/>
            <person name="Huntemann M."/>
            <person name="Liolios K."/>
            <person name="Ivanova N."/>
            <person name="Pagani I."/>
            <person name="Mavromatis K."/>
            <person name="Ovchinikova G."/>
            <person name="Pati A."/>
            <person name="Chen A."/>
            <person name="Palaniappan K."/>
            <person name="Land M."/>
            <person name="Hauser L."/>
            <person name="Brambilla E.M."/>
            <person name="Rohde M."/>
            <person name="Spring S."/>
            <person name="Sikorski J."/>
            <person name="Goker M."/>
            <person name="Woyke T."/>
            <person name="Bristow J."/>
            <person name="Eisen J.A."/>
            <person name="Markowitz V."/>
            <person name="Hugenholtz P."/>
            <person name="Kyrpides N.C."/>
            <person name="Klenk H.P."/>
            <person name="Detter J.C."/>
        </authorList>
    </citation>
    <scope>NUCLEOTIDE SEQUENCE [LARGE SCALE GENOMIC DNA]</scope>
    <source>
        <strain evidence="2">DSM 8271 / FlGlyR</strain>
    </source>
</reference>
<dbReference type="OrthoDB" id="9795125at2"/>
<name>F0SW90_SYNGF</name>
<dbReference type="HOGENOM" id="CLU_168343_2_0_9"/>
<dbReference type="EMBL" id="CP002547">
    <property type="protein sequence ID" value="ADY54576.1"/>
    <property type="molecule type" value="Genomic_DNA"/>
</dbReference>
<dbReference type="Pfam" id="PF07873">
    <property type="entry name" value="YabP"/>
    <property type="match status" value="1"/>
</dbReference>
<dbReference type="Proteomes" id="UP000007488">
    <property type="component" value="Chromosome"/>
</dbReference>
<gene>
    <name evidence="1" type="ordered locus">Sgly_0205</name>
</gene>